<dbReference type="AlphaFoldDB" id="D8LMJ0"/>
<feature type="compositionally biased region" description="Low complexity" evidence="1">
    <location>
        <begin position="102"/>
        <end position="111"/>
    </location>
</feature>
<dbReference type="OrthoDB" id="10421115at2759"/>
<protein>
    <submittedName>
        <fullName evidence="2">Uncharacterized protein</fullName>
    </submittedName>
</protein>
<name>D8LMJ0_ECTSI</name>
<dbReference type="Proteomes" id="UP000002630">
    <property type="component" value="Linkage Group LG03"/>
</dbReference>
<evidence type="ECO:0000313" key="2">
    <source>
        <dbReference type="EMBL" id="CBN77600.1"/>
    </source>
</evidence>
<evidence type="ECO:0000256" key="1">
    <source>
        <dbReference type="SAM" id="MobiDB-lite"/>
    </source>
</evidence>
<feature type="region of interest" description="Disordered" evidence="1">
    <location>
        <begin position="1"/>
        <end position="21"/>
    </location>
</feature>
<dbReference type="EMBL" id="FN648596">
    <property type="protein sequence ID" value="CBN77600.1"/>
    <property type="molecule type" value="Genomic_DNA"/>
</dbReference>
<reference evidence="2 3" key="1">
    <citation type="journal article" date="2010" name="Nature">
        <title>The Ectocarpus genome and the independent evolution of multicellularity in brown algae.</title>
        <authorList>
            <person name="Cock J.M."/>
            <person name="Sterck L."/>
            <person name="Rouze P."/>
            <person name="Scornet D."/>
            <person name="Allen A.E."/>
            <person name="Amoutzias G."/>
            <person name="Anthouard V."/>
            <person name="Artiguenave F."/>
            <person name="Aury J.M."/>
            <person name="Badger J.H."/>
            <person name="Beszteri B."/>
            <person name="Billiau K."/>
            <person name="Bonnet E."/>
            <person name="Bothwell J.H."/>
            <person name="Bowler C."/>
            <person name="Boyen C."/>
            <person name="Brownlee C."/>
            <person name="Carrano C.J."/>
            <person name="Charrier B."/>
            <person name="Cho G.Y."/>
            <person name="Coelho S.M."/>
            <person name="Collen J."/>
            <person name="Corre E."/>
            <person name="Da Silva C."/>
            <person name="Delage L."/>
            <person name="Delaroque N."/>
            <person name="Dittami S.M."/>
            <person name="Doulbeau S."/>
            <person name="Elias M."/>
            <person name="Farnham G."/>
            <person name="Gachon C.M."/>
            <person name="Gschloessl B."/>
            <person name="Heesch S."/>
            <person name="Jabbari K."/>
            <person name="Jubin C."/>
            <person name="Kawai H."/>
            <person name="Kimura K."/>
            <person name="Kloareg B."/>
            <person name="Kupper F.C."/>
            <person name="Lang D."/>
            <person name="Le Bail A."/>
            <person name="Leblanc C."/>
            <person name="Lerouge P."/>
            <person name="Lohr M."/>
            <person name="Lopez P.J."/>
            <person name="Martens C."/>
            <person name="Maumus F."/>
            <person name="Michel G."/>
            <person name="Miranda-Saavedra D."/>
            <person name="Morales J."/>
            <person name="Moreau H."/>
            <person name="Motomura T."/>
            <person name="Nagasato C."/>
            <person name="Napoli C.A."/>
            <person name="Nelson D.R."/>
            <person name="Nyvall-Collen P."/>
            <person name="Peters A.F."/>
            <person name="Pommier C."/>
            <person name="Potin P."/>
            <person name="Poulain J."/>
            <person name="Quesneville H."/>
            <person name="Read B."/>
            <person name="Rensing S.A."/>
            <person name="Ritter A."/>
            <person name="Rousvoal S."/>
            <person name="Samanta M."/>
            <person name="Samson G."/>
            <person name="Schroeder D.C."/>
            <person name="Segurens B."/>
            <person name="Strittmatter M."/>
            <person name="Tonon T."/>
            <person name="Tregear J.W."/>
            <person name="Valentin K."/>
            <person name="von Dassow P."/>
            <person name="Yamagishi T."/>
            <person name="Van de Peer Y."/>
            <person name="Wincker P."/>
        </authorList>
    </citation>
    <scope>NUCLEOTIDE SEQUENCE [LARGE SCALE GENOMIC DNA]</scope>
    <source>
        <strain evidence="3">Ec32 / CCAP1310/4</strain>
    </source>
</reference>
<organism evidence="2 3">
    <name type="scientific">Ectocarpus siliculosus</name>
    <name type="common">Brown alga</name>
    <name type="synonym">Conferva siliculosa</name>
    <dbReference type="NCBI Taxonomy" id="2880"/>
    <lineage>
        <taxon>Eukaryota</taxon>
        <taxon>Sar</taxon>
        <taxon>Stramenopiles</taxon>
        <taxon>Ochrophyta</taxon>
        <taxon>PX clade</taxon>
        <taxon>Phaeophyceae</taxon>
        <taxon>Ectocarpales</taxon>
        <taxon>Ectocarpaceae</taxon>
        <taxon>Ectocarpus</taxon>
    </lineage>
</organism>
<evidence type="ECO:0000313" key="3">
    <source>
        <dbReference type="Proteomes" id="UP000002630"/>
    </source>
</evidence>
<feature type="region of interest" description="Disordered" evidence="1">
    <location>
        <begin position="99"/>
        <end position="120"/>
    </location>
</feature>
<dbReference type="EMBL" id="FN649728">
    <property type="protein sequence ID" value="CBN77600.1"/>
    <property type="molecule type" value="Genomic_DNA"/>
</dbReference>
<accession>D8LMJ0</accession>
<proteinExistence type="predicted"/>
<sequence>MWRTQRKIGLRPLPPVQDHDPGLLRRLQTARPTAWPVADTNVPSPVDGVAGKAIVSGNRKASMRVDKELRKTNRSKSKGLAVFIKDKAVEVLRDAEKLVQASDGGSSSPSSLRTEKSLQRQKEWEVDHAMVRARKLREERIQEYQQEQKIRREIAAIEAAKLSSHDSVEPSVDEVMSMVGWDPQGTYTNKEFETFANKATKKLRELGREDTFELAKYGNKAF</sequence>
<dbReference type="InParanoid" id="D8LMJ0"/>
<gene>
    <name evidence="2" type="ORF">Esi_0004_0236</name>
</gene>
<keyword evidence="3" id="KW-1185">Reference proteome</keyword>